<reference evidence="3" key="1">
    <citation type="submission" date="2025-08" db="UniProtKB">
        <authorList>
            <consortium name="RefSeq"/>
        </authorList>
    </citation>
    <scope>IDENTIFICATION</scope>
</reference>
<accession>A0A2Y9FZA3</accession>
<dbReference type="RefSeq" id="XP_012411042.1">
    <property type="nucleotide sequence ID" value="XM_012555588.1"/>
</dbReference>
<feature type="compositionally biased region" description="Polar residues" evidence="1">
    <location>
        <begin position="183"/>
        <end position="193"/>
    </location>
</feature>
<dbReference type="InParanoid" id="A0A2Y9FZA3"/>
<dbReference type="PRINTS" id="PR01217">
    <property type="entry name" value="PRICHEXTENSN"/>
</dbReference>
<dbReference type="AlphaFoldDB" id="A0A2Y9FZA3"/>
<protein>
    <submittedName>
        <fullName evidence="3">Verprolin-like</fullName>
    </submittedName>
</protein>
<feature type="region of interest" description="Disordered" evidence="1">
    <location>
        <begin position="1"/>
        <end position="124"/>
    </location>
</feature>
<organism evidence="2 3">
    <name type="scientific">Trichechus manatus latirostris</name>
    <name type="common">Florida manatee</name>
    <dbReference type="NCBI Taxonomy" id="127582"/>
    <lineage>
        <taxon>Eukaryota</taxon>
        <taxon>Metazoa</taxon>
        <taxon>Chordata</taxon>
        <taxon>Craniata</taxon>
        <taxon>Vertebrata</taxon>
        <taxon>Euteleostomi</taxon>
        <taxon>Mammalia</taxon>
        <taxon>Eutheria</taxon>
        <taxon>Afrotheria</taxon>
        <taxon>Sirenia</taxon>
        <taxon>Trichechidae</taxon>
        <taxon>Trichechus</taxon>
    </lineage>
</organism>
<feature type="compositionally biased region" description="Polar residues" evidence="1">
    <location>
        <begin position="14"/>
        <end position="30"/>
    </location>
</feature>
<sequence>MSYLSRYPQGQVELVNSRNPANTPQPSSPTYHPRPGQVRAANECGRQPQPTRSPATRPPPTPARSPVEKAPPPPASLPFKPTPRAPSRLELVTNGGCNQAGQPAAGGSLVGRRGNEQAGPERQGVARSYLIPSVSSVSSSTAAAPAVAAAATFLGSAPAAAASSSTLCSLLFPGARTKLRVPSATSPRPQHTPRNPKPYGARCLVTHPPSLPATSGGPVPPPFPCVRRRARFSNGGHSGSLALTDLSPSLPNFTSASLPARTAGTHARAHSHTPGRGRSGGAASTGRARVPAPPVPQSPAPTALTAQRLLRRAPGSAPPLPSSPGSLGRRE</sequence>
<feature type="region of interest" description="Disordered" evidence="1">
    <location>
        <begin position="254"/>
        <end position="331"/>
    </location>
</feature>
<evidence type="ECO:0000256" key="1">
    <source>
        <dbReference type="SAM" id="MobiDB-lite"/>
    </source>
</evidence>
<feature type="compositionally biased region" description="Low complexity" evidence="1">
    <location>
        <begin position="281"/>
        <end position="290"/>
    </location>
</feature>
<evidence type="ECO:0000313" key="2">
    <source>
        <dbReference type="Proteomes" id="UP000248480"/>
    </source>
</evidence>
<keyword evidence="2" id="KW-1185">Reference proteome</keyword>
<name>A0A2Y9FZA3_TRIMA</name>
<feature type="region of interest" description="Disordered" evidence="1">
    <location>
        <begin position="179"/>
        <end position="198"/>
    </location>
</feature>
<dbReference type="KEGG" id="tmu:105756278"/>
<evidence type="ECO:0000313" key="3">
    <source>
        <dbReference type="RefSeq" id="XP_012411042.1"/>
    </source>
</evidence>
<feature type="compositionally biased region" description="Pro residues" evidence="1">
    <location>
        <begin position="56"/>
        <end position="84"/>
    </location>
</feature>
<feature type="compositionally biased region" description="Low complexity" evidence="1">
    <location>
        <begin position="46"/>
        <end position="55"/>
    </location>
</feature>
<dbReference type="Proteomes" id="UP000248480">
    <property type="component" value="Unplaced"/>
</dbReference>
<gene>
    <name evidence="3" type="primary">LOC105756278</name>
</gene>
<dbReference type="GeneID" id="105756278"/>
<proteinExistence type="predicted"/>